<dbReference type="InterPro" id="IPR027417">
    <property type="entry name" value="P-loop_NTPase"/>
</dbReference>
<protein>
    <submittedName>
        <fullName evidence="1">Ras family</fullName>
    </submittedName>
</protein>
<dbReference type="AlphaFoldDB" id="A0AAW1LZ54"/>
<proteinExistence type="predicted"/>
<keyword evidence="2" id="KW-1185">Reference proteome</keyword>
<dbReference type="GO" id="GO:0003924">
    <property type="term" value="F:GTPase activity"/>
    <property type="evidence" value="ECO:0007669"/>
    <property type="project" value="InterPro"/>
</dbReference>
<dbReference type="GO" id="GO:0005525">
    <property type="term" value="F:GTP binding"/>
    <property type="evidence" value="ECO:0007669"/>
    <property type="project" value="InterPro"/>
</dbReference>
<dbReference type="Pfam" id="PF00071">
    <property type="entry name" value="Ras"/>
    <property type="match status" value="1"/>
</dbReference>
<dbReference type="Gene3D" id="3.40.50.300">
    <property type="entry name" value="P-loop containing nucleotide triphosphate hydrolases"/>
    <property type="match status" value="1"/>
</dbReference>
<dbReference type="Proteomes" id="UP001458880">
    <property type="component" value="Unassembled WGS sequence"/>
</dbReference>
<evidence type="ECO:0000313" key="2">
    <source>
        <dbReference type="Proteomes" id="UP001458880"/>
    </source>
</evidence>
<dbReference type="EMBL" id="JASPKY010000081">
    <property type="protein sequence ID" value="KAK9738913.1"/>
    <property type="molecule type" value="Genomic_DNA"/>
</dbReference>
<dbReference type="InterPro" id="IPR001806">
    <property type="entry name" value="Small_GTPase"/>
</dbReference>
<dbReference type="SUPFAM" id="SSF52540">
    <property type="entry name" value="P-loop containing nucleoside triphosphate hydrolases"/>
    <property type="match status" value="1"/>
</dbReference>
<organism evidence="1 2">
    <name type="scientific">Popillia japonica</name>
    <name type="common">Japanese beetle</name>
    <dbReference type="NCBI Taxonomy" id="7064"/>
    <lineage>
        <taxon>Eukaryota</taxon>
        <taxon>Metazoa</taxon>
        <taxon>Ecdysozoa</taxon>
        <taxon>Arthropoda</taxon>
        <taxon>Hexapoda</taxon>
        <taxon>Insecta</taxon>
        <taxon>Pterygota</taxon>
        <taxon>Neoptera</taxon>
        <taxon>Endopterygota</taxon>
        <taxon>Coleoptera</taxon>
        <taxon>Polyphaga</taxon>
        <taxon>Scarabaeiformia</taxon>
        <taxon>Scarabaeidae</taxon>
        <taxon>Rutelinae</taxon>
        <taxon>Popillia</taxon>
    </lineage>
</organism>
<dbReference type="PRINTS" id="PR00449">
    <property type="entry name" value="RASTRNSFRMNG"/>
</dbReference>
<name>A0AAW1LZ54_POPJA</name>
<sequence>MSTKKAKITVIGDGCTGKAYLLEAYIRGEFYERGYIPTVFDNYTKEKDIDGEPWGQFILVYCGGTRRLRHLTAFILSKYDVFLIMLRD</sequence>
<evidence type="ECO:0000313" key="1">
    <source>
        <dbReference type="EMBL" id="KAK9738913.1"/>
    </source>
</evidence>
<reference evidence="1 2" key="1">
    <citation type="journal article" date="2024" name="BMC Genomics">
        <title>De novo assembly and annotation of Popillia japonica's genome with initial clues to its potential as an invasive pest.</title>
        <authorList>
            <person name="Cucini C."/>
            <person name="Boschi S."/>
            <person name="Funari R."/>
            <person name="Cardaioli E."/>
            <person name="Iannotti N."/>
            <person name="Marturano G."/>
            <person name="Paoli F."/>
            <person name="Bruttini M."/>
            <person name="Carapelli A."/>
            <person name="Frati F."/>
            <person name="Nardi F."/>
        </authorList>
    </citation>
    <scope>NUCLEOTIDE SEQUENCE [LARGE SCALE GENOMIC DNA]</scope>
    <source>
        <strain evidence="1">DMR45628</strain>
    </source>
</reference>
<accession>A0AAW1LZ54</accession>
<comment type="caution">
    <text evidence="1">The sequence shown here is derived from an EMBL/GenBank/DDBJ whole genome shotgun (WGS) entry which is preliminary data.</text>
</comment>
<gene>
    <name evidence="1" type="ORF">QE152_g9510</name>
</gene>